<dbReference type="AlphaFoldDB" id="A0A6C0KLQ7"/>
<dbReference type="EMBL" id="MN740943">
    <property type="protein sequence ID" value="QHU18962.1"/>
    <property type="molecule type" value="Genomic_DNA"/>
</dbReference>
<protein>
    <submittedName>
        <fullName evidence="1">Uncharacterized protein</fullName>
    </submittedName>
</protein>
<organism evidence="1">
    <name type="scientific">viral metagenome</name>
    <dbReference type="NCBI Taxonomy" id="1070528"/>
    <lineage>
        <taxon>unclassified sequences</taxon>
        <taxon>metagenomes</taxon>
        <taxon>organismal metagenomes</taxon>
    </lineage>
</organism>
<name>A0A6C0KLQ7_9ZZZZ</name>
<accession>A0A6C0KLQ7</accession>
<proteinExistence type="predicted"/>
<evidence type="ECO:0000313" key="1">
    <source>
        <dbReference type="EMBL" id="QHU18962.1"/>
    </source>
</evidence>
<sequence length="144" mass="16904">MDNTITIQNIQEYTQQIINGNLVLTRIIPFVNEATLFQKNLRGSSILECKINNINNDIKKYKKILIYLYSTIDMETILQNTILNISQQEIYDRGFEYYTNLGISIQGADARRTLKEIINIIQIKNYSMELKIKLRNDEVIHFII</sequence>
<reference evidence="1" key="1">
    <citation type="journal article" date="2020" name="Nature">
        <title>Giant virus diversity and host interactions through global metagenomics.</title>
        <authorList>
            <person name="Schulz F."/>
            <person name="Roux S."/>
            <person name="Paez-Espino D."/>
            <person name="Jungbluth S."/>
            <person name="Walsh D.A."/>
            <person name="Denef V.J."/>
            <person name="McMahon K.D."/>
            <person name="Konstantinidis K.T."/>
            <person name="Eloe-Fadrosh E.A."/>
            <person name="Kyrpides N.C."/>
            <person name="Woyke T."/>
        </authorList>
    </citation>
    <scope>NUCLEOTIDE SEQUENCE</scope>
    <source>
        <strain evidence="1">GVMAG-S-3300013014-104</strain>
    </source>
</reference>